<accession>A0A813F4M3</accession>
<name>A0A813F4M3_POLGL</name>
<proteinExistence type="predicted"/>
<reference evidence="1" key="1">
    <citation type="submission" date="2021-02" db="EMBL/GenBank/DDBJ databases">
        <authorList>
            <person name="Dougan E. K."/>
            <person name="Rhodes N."/>
            <person name="Thang M."/>
            <person name="Chan C."/>
        </authorList>
    </citation>
    <scope>NUCLEOTIDE SEQUENCE</scope>
</reference>
<dbReference type="Proteomes" id="UP000654075">
    <property type="component" value="Unassembled WGS sequence"/>
</dbReference>
<organism evidence="1 2">
    <name type="scientific">Polarella glacialis</name>
    <name type="common">Dinoflagellate</name>
    <dbReference type="NCBI Taxonomy" id="89957"/>
    <lineage>
        <taxon>Eukaryota</taxon>
        <taxon>Sar</taxon>
        <taxon>Alveolata</taxon>
        <taxon>Dinophyceae</taxon>
        <taxon>Suessiales</taxon>
        <taxon>Suessiaceae</taxon>
        <taxon>Polarella</taxon>
    </lineage>
</organism>
<comment type="caution">
    <text evidence="1">The sequence shown here is derived from an EMBL/GenBank/DDBJ whole genome shotgun (WGS) entry which is preliminary data.</text>
</comment>
<protein>
    <submittedName>
        <fullName evidence="1">Uncharacterized protein</fullName>
    </submittedName>
</protein>
<evidence type="ECO:0000313" key="1">
    <source>
        <dbReference type="EMBL" id="CAE8609347.1"/>
    </source>
</evidence>
<evidence type="ECO:0000313" key="2">
    <source>
        <dbReference type="Proteomes" id="UP000654075"/>
    </source>
</evidence>
<sequence length="358" mass="39629">MSIPTRGSSSTLVRLRCWEWTFRNRSGGSGQLGFGVNRVLRDLHGQDRFFQDVQRCEGEGSASGPDGRYRWVVFTRADAMWFASHPALTLFDEDHVWVPDACDHFVGITEHHAVVPRRHAEAFFSRYQSLASLEAAFAACGTSAAIEAEALSHGCLAERYLRCHLRRLRVPVARFLPVAALARESSAVDCSSVAHAICPSPGQTGCSHFIRDYCDGTLASSVAVRLRWGWRWQMVWRRQVHIYPPCDMGDEAVLSDCCDASLSEIWQNLLVEEESSQFLLGCLGSILHALHDQSQPRKVLRAGLQPPGAAQPADARGAAPARATRVGCCGRLTAQPAPVLAYRETWNCRVGAWTFVHL</sequence>
<dbReference type="AlphaFoldDB" id="A0A813F4M3"/>
<dbReference type="EMBL" id="CAJNNV010024289">
    <property type="protein sequence ID" value="CAE8609347.1"/>
    <property type="molecule type" value="Genomic_DNA"/>
</dbReference>
<gene>
    <name evidence="1" type="ORF">PGLA1383_LOCUS27174</name>
</gene>
<keyword evidence="2" id="KW-1185">Reference proteome</keyword>